<dbReference type="GO" id="GO:0003993">
    <property type="term" value="F:acid phosphatase activity"/>
    <property type="evidence" value="ECO:0007669"/>
    <property type="project" value="InterPro"/>
</dbReference>
<feature type="domain" description="Calcineurin-like phosphoesterase" evidence="3">
    <location>
        <begin position="113"/>
        <end position="328"/>
    </location>
</feature>
<feature type="domain" description="Purple acid phosphatase C-terminal" evidence="4">
    <location>
        <begin position="343"/>
        <end position="404"/>
    </location>
</feature>
<dbReference type="InterPro" id="IPR004843">
    <property type="entry name" value="Calcineurin-like_PHP"/>
</dbReference>
<evidence type="ECO:0000259" key="3">
    <source>
        <dbReference type="Pfam" id="PF00149"/>
    </source>
</evidence>
<dbReference type="InterPro" id="IPR025733">
    <property type="entry name" value="PAPs_C"/>
</dbReference>
<keyword evidence="6" id="KW-1185">Reference proteome</keyword>
<dbReference type="GeneTree" id="ENSGT00970000196304"/>
<keyword evidence="2" id="KW-0325">Glycoprotein</keyword>
<dbReference type="SUPFAM" id="SSF56300">
    <property type="entry name" value="Metallo-dependent phosphatases"/>
    <property type="match status" value="1"/>
</dbReference>
<reference evidence="5" key="3">
    <citation type="submission" date="2025-09" db="UniProtKB">
        <authorList>
            <consortium name="Ensembl"/>
        </authorList>
    </citation>
    <scope>IDENTIFICATION</scope>
</reference>
<sequence length="416" mass="45820">AALAHEPPHPLRRHSTLLLQYTSSNHCGMTKIPSSWLCVGLEVVAESAAVHRVFGSHGSTFIFQLASFYTSPNLHTAKLCNLPADTKFNYAVQEYSGSFKTVPAASKKTVLSVVGDVGIENIQDTISNLGSDLKGSTPDAVIIAGDWTYANGCHEDWDTWLEATQPLFSKVPLLGISGNHEAKQDHRTWYSANVGNIHTVFLDDYTGIFGTDNIGSNYWLTHRNQQLDWLKADLAAVNREKTPFVVVFKHNPYYNTWASHQCQCSPVKFEINDVESCWKGNYYMNSTSTGGKLGDTYDEPHCGLQGKFEDVYAKHGVDAVIAGHVHAYERTAPLYKNKITEGAPIYVTVGTGGHGLYQGAIKPIPEWSKSTSSSLYGASRLVADNDKLTIYYRANGETTTIFDSVEIKSRAKPAGW</sequence>
<reference evidence="6" key="1">
    <citation type="submission" date="2018-06" db="EMBL/GenBank/DDBJ databases">
        <title>Genome assembly of Danube salmon.</title>
        <authorList>
            <person name="Macqueen D.J."/>
            <person name="Gundappa M.K."/>
        </authorList>
    </citation>
    <scope>NUCLEOTIDE SEQUENCE [LARGE SCALE GENOMIC DNA]</scope>
</reference>
<evidence type="ECO:0000313" key="5">
    <source>
        <dbReference type="Ensembl" id="ENSHHUP00000029742.1"/>
    </source>
</evidence>
<dbReference type="Proteomes" id="UP000314982">
    <property type="component" value="Unassembled WGS sequence"/>
</dbReference>
<evidence type="ECO:0000256" key="1">
    <source>
        <dbReference type="ARBA" id="ARBA00022729"/>
    </source>
</evidence>
<accession>A0A4W5LUT3</accession>
<dbReference type="Pfam" id="PF00149">
    <property type="entry name" value="Metallophos"/>
    <property type="match status" value="1"/>
</dbReference>
<evidence type="ECO:0000313" key="6">
    <source>
        <dbReference type="Proteomes" id="UP000314982"/>
    </source>
</evidence>
<dbReference type="AlphaFoldDB" id="A0A4W5LUT3"/>
<evidence type="ECO:0008006" key="7">
    <source>
        <dbReference type="Google" id="ProtNLM"/>
    </source>
</evidence>
<dbReference type="InterPro" id="IPR039331">
    <property type="entry name" value="PAPs-like"/>
</dbReference>
<dbReference type="STRING" id="62062.ENSHHUP00000029742"/>
<dbReference type="Ensembl" id="ENSHHUT00000030977.1">
    <property type="protein sequence ID" value="ENSHHUP00000029742.1"/>
    <property type="gene ID" value="ENSHHUG00000018959.1"/>
</dbReference>
<evidence type="ECO:0000259" key="4">
    <source>
        <dbReference type="Pfam" id="PF14008"/>
    </source>
</evidence>
<dbReference type="PANTHER" id="PTHR22953:SF153">
    <property type="entry name" value="PURPLE ACID PHOSPHATASE"/>
    <property type="match status" value="1"/>
</dbReference>
<dbReference type="CDD" id="cd00839">
    <property type="entry name" value="MPP_PAPs"/>
    <property type="match status" value="1"/>
</dbReference>
<keyword evidence="1" id="KW-0732">Signal</keyword>
<dbReference type="PANTHER" id="PTHR22953">
    <property type="entry name" value="ACID PHOSPHATASE RELATED"/>
    <property type="match status" value="1"/>
</dbReference>
<dbReference type="Gene3D" id="3.60.21.10">
    <property type="match status" value="2"/>
</dbReference>
<protein>
    <recommendedName>
        <fullName evidence="7">Acid phosphatase</fullName>
    </recommendedName>
</protein>
<proteinExistence type="predicted"/>
<dbReference type="InterPro" id="IPR029052">
    <property type="entry name" value="Metallo-depent_PP-like"/>
</dbReference>
<evidence type="ECO:0000256" key="2">
    <source>
        <dbReference type="ARBA" id="ARBA00023180"/>
    </source>
</evidence>
<organism evidence="5 6">
    <name type="scientific">Hucho hucho</name>
    <name type="common">huchen</name>
    <dbReference type="NCBI Taxonomy" id="62062"/>
    <lineage>
        <taxon>Eukaryota</taxon>
        <taxon>Metazoa</taxon>
        <taxon>Chordata</taxon>
        <taxon>Craniata</taxon>
        <taxon>Vertebrata</taxon>
        <taxon>Euteleostomi</taxon>
        <taxon>Actinopterygii</taxon>
        <taxon>Neopterygii</taxon>
        <taxon>Teleostei</taxon>
        <taxon>Protacanthopterygii</taxon>
        <taxon>Salmoniformes</taxon>
        <taxon>Salmonidae</taxon>
        <taxon>Salmoninae</taxon>
        <taxon>Hucho</taxon>
    </lineage>
</organism>
<dbReference type="Pfam" id="PF14008">
    <property type="entry name" value="Metallophos_C"/>
    <property type="match status" value="1"/>
</dbReference>
<name>A0A4W5LUT3_9TELE</name>
<reference evidence="5" key="2">
    <citation type="submission" date="2025-08" db="UniProtKB">
        <authorList>
            <consortium name="Ensembl"/>
        </authorList>
    </citation>
    <scope>IDENTIFICATION</scope>
</reference>
<dbReference type="InterPro" id="IPR041792">
    <property type="entry name" value="MPP_PAP"/>
</dbReference>